<dbReference type="GO" id="GO:0016567">
    <property type="term" value="P:protein ubiquitination"/>
    <property type="evidence" value="ECO:0007669"/>
    <property type="project" value="InterPro"/>
</dbReference>
<dbReference type="SMART" id="SM00225">
    <property type="entry name" value="BTB"/>
    <property type="match status" value="1"/>
</dbReference>
<dbReference type="Pfam" id="PF00651">
    <property type="entry name" value="BTB"/>
    <property type="match status" value="1"/>
</dbReference>
<comment type="caution">
    <text evidence="3">The sequence shown here is derived from an EMBL/GenBank/DDBJ whole genome shotgun (WGS) entry which is preliminary data.</text>
</comment>
<comment type="pathway">
    <text evidence="1">Protein modification; protein ubiquitination.</text>
</comment>
<proteinExistence type="predicted"/>
<feature type="non-terminal residue" evidence="3">
    <location>
        <position position="1"/>
    </location>
</feature>
<accession>A0A5J9T147</accession>
<dbReference type="OrthoDB" id="693342at2759"/>
<evidence type="ECO:0000259" key="2">
    <source>
        <dbReference type="PROSITE" id="PS50097"/>
    </source>
</evidence>
<dbReference type="PROSITE" id="PS50097">
    <property type="entry name" value="BTB"/>
    <property type="match status" value="1"/>
</dbReference>
<evidence type="ECO:0000313" key="4">
    <source>
        <dbReference type="Proteomes" id="UP000324897"/>
    </source>
</evidence>
<protein>
    <recommendedName>
        <fullName evidence="2">BTB domain-containing protein</fullName>
    </recommendedName>
</protein>
<gene>
    <name evidence="3" type="ORF">EJB05_48152</name>
</gene>
<evidence type="ECO:0000256" key="1">
    <source>
        <dbReference type="ARBA" id="ARBA00004906"/>
    </source>
</evidence>
<sequence length="158" mass="17329">MFENFMKQSLLETSLHLVDGFIKFICGITIFPDDDSCISVPASDLGNHLGNLLDCTDGSDVSFFVGGKTFHAHRAVLTARSPVFKAQLLGSMAEAKMDCITLHDMLPVTFQALLRFIYTDALPADNELESSSSALELLQNLLAAADMYHLDRLKLICA</sequence>
<dbReference type="PANTHER" id="PTHR26379">
    <property type="entry name" value="BTB/POZ AND MATH DOMAIN-CONTAINING PROTEIN 1"/>
    <property type="match status" value="1"/>
</dbReference>
<dbReference type="SUPFAM" id="SSF54695">
    <property type="entry name" value="POZ domain"/>
    <property type="match status" value="1"/>
</dbReference>
<dbReference type="Proteomes" id="UP000324897">
    <property type="component" value="Unassembled WGS sequence"/>
</dbReference>
<evidence type="ECO:0000313" key="3">
    <source>
        <dbReference type="EMBL" id="TVU05005.1"/>
    </source>
</evidence>
<dbReference type="InterPro" id="IPR000210">
    <property type="entry name" value="BTB/POZ_dom"/>
</dbReference>
<dbReference type="InterPro" id="IPR011333">
    <property type="entry name" value="SKP1/BTB/POZ_sf"/>
</dbReference>
<name>A0A5J9T147_9POAL</name>
<dbReference type="Gramene" id="TVU05005">
    <property type="protein sequence ID" value="TVU05005"/>
    <property type="gene ID" value="EJB05_48152"/>
</dbReference>
<keyword evidence="4" id="KW-1185">Reference proteome</keyword>
<dbReference type="InterPro" id="IPR045005">
    <property type="entry name" value="BPM1-6"/>
</dbReference>
<feature type="domain" description="BTB" evidence="2">
    <location>
        <begin position="59"/>
        <end position="126"/>
    </location>
</feature>
<reference evidence="3 4" key="1">
    <citation type="journal article" date="2019" name="Sci. Rep.">
        <title>A high-quality genome of Eragrostis curvula grass provides insights into Poaceae evolution and supports new strategies to enhance forage quality.</title>
        <authorList>
            <person name="Carballo J."/>
            <person name="Santos B.A.C.M."/>
            <person name="Zappacosta D."/>
            <person name="Garbus I."/>
            <person name="Selva J.P."/>
            <person name="Gallo C.A."/>
            <person name="Diaz A."/>
            <person name="Albertini E."/>
            <person name="Caccamo M."/>
            <person name="Echenique V."/>
        </authorList>
    </citation>
    <scope>NUCLEOTIDE SEQUENCE [LARGE SCALE GENOMIC DNA]</scope>
    <source>
        <strain evidence="4">cv. Victoria</strain>
        <tissue evidence="3">Leaf</tissue>
    </source>
</reference>
<dbReference type="EMBL" id="RWGY01000051">
    <property type="protein sequence ID" value="TVU05005.1"/>
    <property type="molecule type" value="Genomic_DNA"/>
</dbReference>
<dbReference type="PANTHER" id="PTHR26379:SF446">
    <property type="entry name" value="BTB_POZ AND MATH DOMAIN-CONTAINING PROTEIN 1"/>
    <property type="match status" value="1"/>
</dbReference>
<dbReference type="AlphaFoldDB" id="A0A5J9T147"/>
<organism evidence="3 4">
    <name type="scientific">Eragrostis curvula</name>
    <name type="common">weeping love grass</name>
    <dbReference type="NCBI Taxonomy" id="38414"/>
    <lineage>
        <taxon>Eukaryota</taxon>
        <taxon>Viridiplantae</taxon>
        <taxon>Streptophyta</taxon>
        <taxon>Embryophyta</taxon>
        <taxon>Tracheophyta</taxon>
        <taxon>Spermatophyta</taxon>
        <taxon>Magnoliopsida</taxon>
        <taxon>Liliopsida</taxon>
        <taxon>Poales</taxon>
        <taxon>Poaceae</taxon>
        <taxon>PACMAD clade</taxon>
        <taxon>Chloridoideae</taxon>
        <taxon>Eragrostideae</taxon>
        <taxon>Eragrostidinae</taxon>
        <taxon>Eragrostis</taxon>
    </lineage>
</organism>
<dbReference type="Gene3D" id="3.30.710.10">
    <property type="entry name" value="Potassium Channel Kv1.1, Chain A"/>
    <property type="match status" value="1"/>
</dbReference>